<dbReference type="EMBL" id="AATP01000002">
    <property type="protein sequence ID" value="EAU42176.1"/>
    <property type="molecule type" value="Genomic_DNA"/>
</dbReference>
<comment type="caution">
    <text evidence="1">The sequence shown here is derived from an EMBL/GenBank/DDBJ whole genome shotgun (WGS) entry which is preliminary data.</text>
</comment>
<dbReference type="HOGENOM" id="CLU_1150541_0_0_5"/>
<dbReference type="AlphaFoldDB" id="Q0G2K5"/>
<gene>
    <name evidence="1" type="ORF">FP2506_17124</name>
</gene>
<name>Q0G2K5_9HYPH</name>
<dbReference type="PANTHER" id="PTHR13696">
    <property type="entry name" value="P-LOOP CONTAINING NUCLEOSIDE TRIPHOSPHATE HYDROLASE"/>
    <property type="match status" value="1"/>
</dbReference>
<organism evidence="1 2">
    <name type="scientific">Fulvimarina pelagi HTCC2506</name>
    <dbReference type="NCBI Taxonomy" id="314231"/>
    <lineage>
        <taxon>Bacteria</taxon>
        <taxon>Pseudomonadati</taxon>
        <taxon>Pseudomonadota</taxon>
        <taxon>Alphaproteobacteria</taxon>
        <taxon>Hyphomicrobiales</taxon>
        <taxon>Aurantimonadaceae</taxon>
        <taxon>Fulvimarina</taxon>
    </lineage>
</organism>
<evidence type="ECO:0000313" key="2">
    <source>
        <dbReference type="Proteomes" id="UP000004310"/>
    </source>
</evidence>
<reference evidence="1 2" key="1">
    <citation type="journal article" date="2010" name="J. Bacteriol.">
        <title>Genome sequence of Fulvimarina pelagi HTCC2506T, a Mn(II)-oxidizing alphaproteobacterium possessing an aerobic anoxygenic photosynthetic gene cluster and Xanthorhodopsin.</title>
        <authorList>
            <person name="Kang I."/>
            <person name="Oh H.M."/>
            <person name="Lim S.I."/>
            <person name="Ferriera S."/>
            <person name="Giovannoni S.J."/>
            <person name="Cho J.C."/>
        </authorList>
    </citation>
    <scope>NUCLEOTIDE SEQUENCE [LARGE SCALE GENOMIC DNA]</scope>
    <source>
        <strain evidence="1 2">HTCC2506</strain>
    </source>
</reference>
<proteinExistence type="predicted"/>
<dbReference type="Proteomes" id="UP000004310">
    <property type="component" value="Unassembled WGS sequence"/>
</dbReference>
<dbReference type="PANTHER" id="PTHR13696:SF99">
    <property type="entry name" value="COBYRINIC ACID AC-DIAMIDE SYNTHASE"/>
    <property type="match status" value="1"/>
</dbReference>
<evidence type="ECO:0000313" key="1">
    <source>
        <dbReference type="EMBL" id="EAU42176.1"/>
    </source>
</evidence>
<dbReference type="Gene3D" id="3.40.50.300">
    <property type="entry name" value="P-loop containing nucleotide triphosphate hydrolases"/>
    <property type="match status" value="1"/>
</dbReference>
<dbReference type="SUPFAM" id="SSF52540">
    <property type="entry name" value="P-loop containing nucleoside triphosphate hydrolases"/>
    <property type="match status" value="1"/>
</dbReference>
<dbReference type="InterPro" id="IPR050678">
    <property type="entry name" value="DNA_Partitioning_ATPase"/>
</dbReference>
<accession>Q0G2K5</accession>
<dbReference type="InterPro" id="IPR027417">
    <property type="entry name" value="P-loop_NTPase"/>
</dbReference>
<dbReference type="RefSeq" id="WP_007068544.1">
    <property type="nucleotide sequence ID" value="NZ_DS022272.1"/>
</dbReference>
<protein>
    <submittedName>
        <fullName evidence="1">ParA-like protein</fullName>
    </submittedName>
</protein>
<dbReference type="Pfam" id="PF07015">
    <property type="entry name" value="VirC1"/>
    <property type="match status" value="1"/>
</dbReference>
<keyword evidence="2" id="KW-1185">Reference proteome</keyword>
<dbReference type="InterPro" id="IPR009744">
    <property type="entry name" value="VirC1"/>
</dbReference>
<dbReference type="CDD" id="cd02042">
    <property type="entry name" value="ParAB_family"/>
    <property type="match status" value="1"/>
</dbReference>
<dbReference type="eggNOG" id="COG1192">
    <property type="taxonomic scope" value="Bacteria"/>
</dbReference>
<sequence>MAVRAVHSHKGGVGKSTICAAIAGELAARGRSVLIVDCDRNHPFRLWQNSSFIPQEIEVVAIGTVNDLYRAVEIGKAEFDETLIDLPAGASELALNAIALSDAVLVPFRAGPLDVEEAIRTHASVLDFALKANQRLPLVTCIPMSLNAFARHERIPRESIDRIQEIPGISVTYGTTERTAYRALFDPILGGRTLQTMPETTTGIDVVRLQVAHIVSDLDDRLLRHREGHTRPVRAQKRNDV</sequence>